<feature type="transmembrane region" description="Helical" evidence="7">
    <location>
        <begin position="904"/>
        <end position="924"/>
    </location>
</feature>
<dbReference type="Proteomes" id="UP000054383">
    <property type="component" value="Unassembled WGS sequence"/>
</dbReference>
<feature type="transmembrane region" description="Helical" evidence="7">
    <location>
        <begin position="169"/>
        <end position="188"/>
    </location>
</feature>
<dbReference type="AlphaFoldDB" id="A0A0U1LII7"/>
<feature type="transmembrane region" description="Helical" evidence="7">
    <location>
        <begin position="49"/>
        <end position="68"/>
    </location>
</feature>
<feature type="compositionally biased region" description="Low complexity" evidence="6">
    <location>
        <begin position="398"/>
        <end position="409"/>
    </location>
</feature>
<feature type="transmembrane region" description="Helical" evidence="7">
    <location>
        <begin position="200"/>
        <end position="221"/>
    </location>
</feature>
<keyword evidence="5 7" id="KW-0472">Membrane</keyword>
<evidence type="ECO:0000256" key="6">
    <source>
        <dbReference type="SAM" id="MobiDB-lite"/>
    </source>
</evidence>
<dbReference type="Pfam" id="PF06609">
    <property type="entry name" value="TRI12"/>
    <property type="match status" value="1"/>
</dbReference>
<dbReference type="InterPro" id="IPR020846">
    <property type="entry name" value="MFS_dom"/>
</dbReference>
<feature type="transmembrane region" description="Helical" evidence="7">
    <location>
        <begin position="297"/>
        <end position="317"/>
    </location>
</feature>
<feature type="transmembrane region" description="Helical" evidence="7">
    <location>
        <begin position="351"/>
        <end position="370"/>
    </location>
</feature>
<dbReference type="PANTHER" id="PTHR23501">
    <property type="entry name" value="MAJOR FACILITATOR SUPERFAMILY"/>
    <property type="match status" value="1"/>
</dbReference>
<feature type="transmembrane region" description="Helical" evidence="7">
    <location>
        <begin position="774"/>
        <end position="791"/>
    </location>
</feature>
<comment type="subcellular location">
    <subcellularLocation>
        <location evidence="1">Membrane</location>
        <topology evidence="1">Multi-pass membrane protein</topology>
    </subcellularLocation>
</comment>
<evidence type="ECO:0000256" key="7">
    <source>
        <dbReference type="SAM" id="Phobius"/>
    </source>
</evidence>
<evidence type="ECO:0000256" key="1">
    <source>
        <dbReference type="ARBA" id="ARBA00004141"/>
    </source>
</evidence>
<sequence>MGLVDSILGLRYDLKLLGLSLGVFLALIDIYLSTITFYTVGLDNQNPWFMIWTILGHQIAFAASLPFFEGLVEMRYQRLVFIISAALFSACSTVAGYTDVALVLASLRAGKGFSAAGIFATAAVDQSATAQNAVSGIFGVVALVCYLCSGKDDEWSQNYVPSDSQISHLDLVGCLLFGIAMFAFTLGSQISANVFWDESWIVPAFGLIVVSLVMFSAFWLWEKSNRQKFGFFQLLSPDSSDGKITSKNTSKNLSLVLSIAVAGFIWDSVLFSLALGFQLVDTPPRRLEYYPGLWSAIRMLPLIVSSRVAIFIGTIAINKDFLAPSSVSYTGNVLMVFGLAMFTLARGFPVGTFNTIQCIAIGLGFGLHLASHDDIGLNKTPAPSQPTYSLSSLLPPLAPSASPSSPQLPGIEEESEDSHDESDDSDGETEDEDDLESVLSLNSPNDGKPSQAKLECIRVIGGIFGLSLINMIFHYNCLEGGDCGKGVVAGNMYTDGQILPGRVHEMFSDGSGADNSDCGKYTAEADERGSRDIFAENEGPRLSNFRFFMVLVGFGMAFVGSQVCPLIFAAIITTVSVDLGGANELIWIFSASLVAMGVVAPFAGSLADLLGRKAVVLVGVLFSMVGMILCAATPNVHGFIAGQTFTGIGMAIEELLSISAVLELVPRQQRGFYAAIIVSTFLPFAPASLYGGLIAQSNWRYCACMIAIWNFLTAVIIFIFYNPPPRSNSTGLSRRQILRRIDFVGGFLLTAGIVLFMIGLNWGGQAYPWNSARVISFVTVGGFLVVIFVLYEIFLAKYPMFPGRLLQYPRAFMALMMVILMAGVNYIPILYFWIMQSISVYDSNHLQAGVRTLPFGFCILGGAVISALMLSIFKNHVRLIMTFFCVVQTAAIGCMAAVDPHNINTVWAPLVLGLLSVGGVLIPNQIIVTIISPDDLIATATCLTVCLRSIGQVVGVSIFYNQFISVMTKNTYSYVVPAALEVGILDVTVIKNMLPTLVAVPFSEYVKTLPQVDTSEKYAILHEAVIQAFGHSFPRVYYISIAFGATACIASLLIGDLSKLMDAHIAVHYF</sequence>
<feature type="transmembrane region" description="Helical" evidence="7">
    <location>
        <begin position="698"/>
        <end position="721"/>
    </location>
</feature>
<feature type="transmembrane region" description="Helical" evidence="7">
    <location>
        <begin position="1036"/>
        <end position="1055"/>
    </location>
</feature>
<feature type="transmembrane region" description="Helical" evidence="7">
    <location>
        <begin position="253"/>
        <end position="277"/>
    </location>
</feature>
<feature type="transmembrane region" description="Helical" evidence="7">
    <location>
        <begin position="854"/>
        <end position="873"/>
    </location>
</feature>
<evidence type="ECO:0000313" key="10">
    <source>
        <dbReference type="Proteomes" id="UP000054383"/>
    </source>
</evidence>
<name>A0A0U1LII7_TALIS</name>
<feature type="transmembrane region" description="Helical" evidence="7">
    <location>
        <begin position="880"/>
        <end position="898"/>
    </location>
</feature>
<dbReference type="OrthoDB" id="4161376at2759"/>
<feature type="transmembrane region" description="Helical" evidence="7">
    <location>
        <begin position="80"/>
        <end position="109"/>
    </location>
</feature>
<accession>A0A0U1LII7</accession>
<feature type="transmembrane region" description="Helical" evidence="7">
    <location>
        <begin position="16"/>
        <end position="37"/>
    </location>
</feature>
<dbReference type="SUPFAM" id="SSF103473">
    <property type="entry name" value="MFS general substrate transporter"/>
    <property type="match status" value="1"/>
</dbReference>
<dbReference type="PANTHER" id="PTHR23501:SF109">
    <property type="entry name" value="MAJOR FACILITATOR SUPERFAMILY (MFS) PROFILE DOMAIN-CONTAINING PROTEIN-RELATED"/>
    <property type="match status" value="1"/>
</dbReference>
<keyword evidence="4 7" id="KW-1133">Transmembrane helix</keyword>
<keyword evidence="3 7" id="KW-0812">Transmembrane</keyword>
<dbReference type="GO" id="GO:0022857">
    <property type="term" value="F:transmembrane transporter activity"/>
    <property type="evidence" value="ECO:0007669"/>
    <property type="project" value="InterPro"/>
</dbReference>
<feature type="transmembrane region" description="Helical" evidence="7">
    <location>
        <begin position="936"/>
        <end position="960"/>
    </location>
</feature>
<keyword evidence="2" id="KW-0813">Transport</keyword>
<feature type="transmembrane region" description="Helical" evidence="7">
    <location>
        <begin position="329"/>
        <end position="345"/>
    </location>
</feature>
<dbReference type="PROSITE" id="PS50850">
    <property type="entry name" value="MFS"/>
    <property type="match status" value="1"/>
</dbReference>
<dbReference type="GO" id="GO:0012505">
    <property type="term" value="C:endomembrane system"/>
    <property type="evidence" value="ECO:0007669"/>
    <property type="project" value="UniProtKB-SubCell"/>
</dbReference>
<evidence type="ECO:0000259" key="8">
    <source>
        <dbReference type="PROSITE" id="PS50850"/>
    </source>
</evidence>
<gene>
    <name evidence="9" type="ORF">PISL3812_00173</name>
</gene>
<evidence type="ECO:0000256" key="2">
    <source>
        <dbReference type="ARBA" id="ARBA00022448"/>
    </source>
</evidence>
<feature type="transmembrane region" description="Helical" evidence="7">
    <location>
        <begin position="585"/>
        <end position="607"/>
    </location>
</feature>
<feature type="transmembrane region" description="Helical" evidence="7">
    <location>
        <begin position="129"/>
        <end position="148"/>
    </location>
</feature>
<dbReference type="Gene3D" id="1.20.1250.20">
    <property type="entry name" value="MFS general substrate transporter like domains"/>
    <property type="match status" value="1"/>
</dbReference>
<feature type="transmembrane region" description="Helical" evidence="7">
    <location>
        <begin position="547"/>
        <end position="573"/>
    </location>
</feature>
<keyword evidence="10" id="KW-1185">Reference proteome</keyword>
<organism evidence="9 10">
    <name type="scientific">Talaromyces islandicus</name>
    <name type="common">Penicillium islandicum</name>
    <dbReference type="NCBI Taxonomy" id="28573"/>
    <lineage>
        <taxon>Eukaryota</taxon>
        <taxon>Fungi</taxon>
        <taxon>Dikarya</taxon>
        <taxon>Ascomycota</taxon>
        <taxon>Pezizomycotina</taxon>
        <taxon>Eurotiomycetes</taxon>
        <taxon>Eurotiomycetidae</taxon>
        <taxon>Eurotiales</taxon>
        <taxon>Trichocomaceae</taxon>
        <taxon>Talaromyces</taxon>
        <taxon>Talaromyces sect. Islandici</taxon>
    </lineage>
</organism>
<dbReference type="GO" id="GO:0005886">
    <property type="term" value="C:plasma membrane"/>
    <property type="evidence" value="ECO:0007669"/>
    <property type="project" value="TreeGrafter"/>
</dbReference>
<protein>
    <submittedName>
        <fullName evidence="9">Siderophore iron transporter 1</fullName>
    </submittedName>
</protein>
<reference evidence="9 10" key="1">
    <citation type="submission" date="2015-04" db="EMBL/GenBank/DDBJ databases">
        <authorList>
            <person name="Syromyatnikov M.Y."/>
            <person name="Popov V.N."/>
        </authorList>
    </citation>
    <scope>NUCLEOTIDE SEQUENCE [LARGE SCALE GENOMIC DNA]</scope>
    <source>
        <strain evidence="9">WF-38-12</strain>
    </source>
</reference>
<feature type="region of interest" description="Disordered" evidence="6">
    <location>
        <begin position="398"/>
        <end position="450"/>
    </location>
</feature>
<dbReference type="InterPro" id="IPR010573">
    <property type="entry name" value="MFS_Str1/Tri12-like"/>
</dbReference>
<evidence type="ECO:0000256" key="3">
    <source>
        <dbReference type="ARBA" id="ARBA00022692"/>
    </source>
</evidence>
<evidence type="ECO:0000256" key="4">
    <source>
        <dbReference type="ARBA" id="ARBA00022989"/>
    </source>
</evidence>
<evidence type="ECO:0000313" key="9">
    <source>
        <dbReference type="EMBL" id="CRG82827.1"/>
    </source>
</evidence>
<feature type="compositionally biased region" description="Acidic residues" evidence="6">
    <location>
        <begin position="411"/>
        <end position="436"/>
    </location>
</feature>
<feature type="transmembrane region" description="Helical" evidence="7">
    <location>
        <begin position="614"/>
        <end position="634"/>
    </location>
</feature>
<feature type="domain" description="Major facilitator superfamily (MFS) profile" evidence="8">
    <location>
        <begin position="548"/>
        <end position="1004"/>
    </location>
</feature>
<feature type="transmembrane region" description="Helical" evidence="7">
    <location>
        <begin position="812"/>
        <end position="834"/>
    </location>
</feature>
<proteinExistence type="predicted"/>
<dbReference type="InterPro" id="IPR036259">
    <property type="entry name" value="MFS_trans_sf"/>
</dbReference>
<dbReference type="EMBL" id="CVMT01000001">
    <property type="protein sequence ID" value="CRG82827.1"/>
    <property type="molecule type" value="Genomic_DNA"/>
</dbReference>
<feature type="transmembrane region" description="Helical" evidence="7">
    <location>
        <begin position="672"/>
        <end position="692"/>
    </location>
</feature>
<feature type="transmembrane region" description="Helical" evidence="7">
    <location>
        <begin position="741"/>
        <end position="762"/>
    </location>
</feature>
<evidence type="ECO:0000256" key="5">
    <source>
        <dbReference type="ARBA" id="ARBA00023136"/>
    </source>
</evidence>